<feature type="active site" evidence="3">
    <location>
        <position position="254"/>
    </location>
</feature>
<dbReference type="OrthoDB" id="9812625at2"/>
<proteinExistence type="inferred from homology"/>
<dbReference type="GO" id="GO:0004777">
    <property type="term" value="F:succinate-semialdehyde dehydrogenase (NAD+) activity"/>
    <property type="evidence" value="ECO:0007669"/>
    <property type="project" value="TreeGrafter"/>
</dbReference>
<name>A0A0M6XVX3_9HYPH</name>
<dbReference type="PROSITE" id="PS00070">
    <property type="entry name" value="ALDEHYDE_DEHYDR_CYS"/>
    <property type="match status" value="1"/>
</dbReference>
<dbReference type="GO" id="GO:0005829">
    <property type="term" value="C:cytosol"/>
    <property type="evidence" value="ECO:0007669"/>
    <property type="project" value="TreeGrafter"/>
</dbReference>
<organism evidence="6 7">
    <name type="scientific">Roseibium aggregatum</name>
    <dbReference type="NCBI Taxonomy" id="187304"/>
    <lineage>
        <taxon>Bacteria</taxon>
        <taxon>Pseudomonadati</taxon>
        <taxon>Pseudomonadota</taxon>
        <taxon>Alphaproteobacteria</taxon>
        <taxon>Hyphomicrobiales</taxon>
        <taxon>Stappiaceae</taxon>
        <taxon>Roseibium</taxon>
    </lineage>
</organism>
<feature type="domain" description="Aldehyde dehydrogenase" evidence="5">
    <location>
        <begin position="18"/>
        <end position="476"/>
    </location>
</feature>
<evidence type="ECO:0000259" key="5">
    <source>
        <dbReference type="Pfam" id="PF00171"/>
    </source>
</evidence>
<protein>
    <submittedName>
        <fullName evidence="6">Succinate-semialdehyde dehydrogenase [NADP(+)] GabD</fullName>
        <ecNumber evidence="6">1.2.1.79</ecNumber>
    </submittedName>
</protein>
<dbReference type="InterPro" id="IPR016160">
    <property type="entry name" value="Ald_DH_CS_CYS"/>
</dbReference>
<keyword evidence="2 4" id="KW-0560">Oxidoreductase</keyword>
<evidence type="ECO:0000313" key="7">
    <source>
        <dbReference type="Proteomes" id="UP000048926"/>
    </source>
</evidence>
<dbReference type="Gene3D" id="3.40.309.10">
    <property type="entry name" value="Aldehyde Dehydrogenase, Chain A, domain 2"/>
    <property type="match status" value="1"/>
</dbReference>
<dbReference type="GO" id="GO:0009450">
    <property type="term" value="P:gamma-aminobutyric acid catabolic process"/>
    <property type="evidence" value="ECO:0007669"/>
    <property type="project" value="InterPro"/>
</dbReference>
<gene>
    <name evidence="6" type="primary">gabD_1</name>
    <name evidence="6" type="ORF">LAL4801_00411</name>
</gene>
<dbReference type="PANTHER" id="PTHR43353">
    <property type="entry name" value="SUCCINATE-SEMIALDEHYDE DEHYDROGENASE, MITOCHONDRIAL"/>
    <property type="match status" value="1"/>
</dbReference>
<sequence length="485" mass="51336">MSLNAALLKEKVFIGGAWSDADSGQTVAVTNPATGETIGTVPFCGRPETARAIAAAEAALPAWKALTAEARANHMHALCDAIMADLDDLAALLTTEMGKPLAEAKGEIALGVKYIRFFAEEGKRVYGDTIPSPWADRRILVTKEPVGVVGSITPWNFPNSMIARKLGAALASGCTMVMKPAEFTPYSALVYGVMAEKSGLPKGVINIITGDAPAIGEEMCENPVLRKLTFTGSTRVGKLLAGNAGRNMKKISMELGGNAPFIVFDDADLDKAVEGAIASKFRNSGQTCVCANRLYVQAGVYDAFAQKLKDAMAAQLKVGNGLEAGTTQGPLINEAAVEKVADHVQDALSKGGELITGGHRPNGPGTFFEPTLITKATSDMKVAREETFGPLAVLFKFDTEEEAVRLANDTEFGLACYFYTKDLGRTFRVMEQLQYGLVGVNEGVITTEVAPFGGVKDSGMGNEGSKYGLDDYLNVKYSCIGGLGM</sequence>
<accession>A0A0M6XVX3</accession>
<evidence type="ECO:0000256" key="1">
    <source>
        <dbReference type="ARBA" id="ARBA00009986"/>
    </source>
</evidence>
<dbReference type="RefSeq" id="WP_055653901.1">
    <property type="nucleotide sequence ID" value="NZ_CXST01000001.1"/>
</dbReference>
<dbReference type="InterPro" id="IPR050740">
    <property type="entry name" value="Aldehyde_DH_Superfamily"/>
</dbReference>
<dbReference type="EC" id="1.2.1.79" evidence="6"/>
<dbReference type="AlphaFoldDB" id="A0A0M6XVX3"/>
<dbReference type="FunFam" id="3.40.309.10:FF:000004">
    <property type="entry name" value="Succinate-semialdehyde dehydrogenase I"/>
    <property type="match status" value="1"/>
</dbReference>
<dbReference type="STRING" id="187304.B0E33_28040"/>
<dbReference type="InterPro" id="IPR029510">
    <property type="entry name" value="Ald_DH_CS_GLU"/>
</dbReference>
<comment type="similarity">
    <text evidence="1 4">Belongs to the aldehyde dehydrogenase family.</text>
</comment>
<dbReference type="SUPFAM" id="SSF53720">
    <property type="entry name" value="ALDH-like"/>
    <property type="match status" value="1"/>
</dbReference>
<evidence type="ECO:0000256" key="3">
    <source>
        <dbReference type="PROSITE-ProRule" id="PRU10007"/>
    </source>
</evidence>
<dbReference type="InterPro" id="IPR010102">
    <property type="entry name" value="Succ_semiAld_DH"/>
</dbReference>
<dbReference type="PANTHER" id="PTHR43353:SF5">
    <property type="entry name" value="SUCCINATE-SEMIALDEHYDE DEHYDROGENASE, MITOCHONDRIAL"/>
    <property type="match status" value="1"/>
</dbReference>
<evidence type="ECO:0000256" key="2">
    <source>
        <dbReference type="ARBA" id="ARBA00023002"/>
    </source>
</evidence>
<evidence type="ECO:0000256" key="4">
    <source>
        <dbReference type="RuleBase" id="RU003345"/>
    </source>
</evidence>
<dbReference type="NCBIfam" id="TIGR01780">
    <property type="entry name" value="SSADH"/>
    <property type="match status" value="1"/>
</dbReference>
<dbReference type="EMBL" id="CXST01000001">
    <property type="protein sequence ID" value="CTQ41991.1"/>
    <property type="molecule type" value="Genomic_DNA"/>
</dbReference>
<reference evidence="7" key="1">
    <citation type="submission" date="2015-07" db="EMBL/GenBank/DDBJ databases">
        <authorList>
            <person name="Rodrigo-Torres Lidia"/>
            <person name="Arahal R.David."/>
        </authorList>
    </citation>
    <scope>NUCLEOTIDE SEQUENCE [LARGE SCALE GENOMIC DNA]</scope>
    <source>
        <strain evidence="7">CECT 4801</strain>
    </source>
</reference>
<dbReference type="PROSITE" id="PS00687">
    <property type="entry name" value="ALDEHYDE_DEHYDR_GLU"/>
    <property type="match status" value="1"/>
</dbReference>
<dbReference type="InterPro" id="IPR016161">
    <property type="entry name" value="Ald_DH/histidinol_DH"/>
</dbReference>
<dbReference type="CDD" id="cd07103">
    <property type="entry name" value="ALDH_F5_SSADH_GabD"/>
    <property type="match status" value="1"/>
</dbReference>
<dbReference type="Gene3D" id="3.40.605.10">
    <property type="entry name" value="Aldehyde Dehydrogenase, Chain A, domain 1"/>
    <property type="match status" value="1"/>
</dbReference>
<dbReference type="Proteomes" id="UP000048926">
    <property type="component" value="Unassembled WGS sequence"/>
</dbReference>
<dbReference type="InterPro" id="IPR016163">
    <property type="entry name" value="Ald_DH_C"/>
</dbReference>
<dbReference type="InterPro" id="IPR015590">
    <property type="entry name" value="Aldehyde_DH_dom"/>
</dbReference>
<evidence type="ECO:0000313" key="6">
    <source>
        <dbReference type="EMBL" id="CTQ41991.1"/>
    </source>
</evidence>
<dbReference type="InterPro" id="IPR016162">
    <property type="entry name" value="Ald_DH_N"/>
</dbReference>
<dbReference type="Pfam" id="PF00171">
    <property type="entry name" value="Aldedh"/>
    <property type="match status" value="1"/>
</dbReference>
<dbReference type="GO" id="GO:0036243">
    <property type="term" value="F:succinate-semialdehyde dehydrogenase (NADP+) activity"/>
    <property type="evidence" value="ECO:0007669"/>
    <property type="project" value="UniProtKB-EC"/>
</dbReference>
<keyword evidence="7" id="KW-1185">Reference proteome</keyword>
<dbReference type="FunFam" id="3.40.605.10:FF:000005">
    <property type="entry name" value="Succinate-semialdehyde dehydrogenase I"/>
    <property type="match status" value="1"/>
</dbReference>